<feature type="coiled-coil region" evidence="1">
    <location>
        <begin position="255"/>
        <end position="480"/>
    </location>
</feature>
<dbReference type="AlphaFoldDB" id="A0ABD1ET49"/>
<feature type="coiled-coil region" evidence="1">
    <location>
        <begin position="174"/>
        <end position="215"/>
    </location>
</feature>
<feature type="coiled-coil region" evidence="1">
    <location>
        <begin position="519"/>
        <end position="553"/>
    </location>
</feature>
<evidence type="ECO:0000256" key="1">
    <source>
        <dbReference type="SAM" id="Coils"/>
    </source>
</evidence>
<protein>
    <submittedName>
        <fullName evidence="2">Uncharacterized protein</fullName>
    </submittedName>
</protein>
<name>A0ABD1ET49_HYPHA</name>
<accession>A0ABD1ET49</accession>
<sequence>MDGQTNDNDFVKKTLQEKRNKLTTSTTIATNIPSQDQLLAIKKNKTIDTFMPDMLMREQQLEPSCCQLLKQLTDSYENNTKEKRKKVSLTTELYTEFIKTNDDKETETNNPNARYAQLEKQFKDKKIASKTLEELCTCRREENTVIGPLKSLIDEHKKFMECKCDVDKEVRMRILKLEMEKDELLKRMQEKTLELAKYEEQNRNCCQKVDILSKRNADLMTKSRKIENSLTNLPEIKKTSNLIDDQNPPNLSYSNSQFREKQSDLILKLEELENLRSTTIMQREEIERLTANNNKLREEMEQLCKTNEMDTSRLQEMLRKSQNQVDMLLKEHDNKTAQIEGVANELDNIRKSVTDDAENCVSKVRQLEKERDALQMQLVEVEICQCEEIERLKTELCKKQCIIAELEKSVENFNENLQNFNKTAEELAAENSCLRAERDQLLKTLESTQTKENKSCQREMDKLRATVQKLELELANMYNFKTEVSCKTHSKRTYPRLNTFHILVEQLKNDHAKRESSKIQDLQKGYDEVKRILDQASAENEKLYKELQERCEKNISEMDFNIFLLVAN</sequence>
<dbReference type="Proteomes" id="UP001566132">
    <property type="component" value="Unassembled WGS sequence"/>
</dbReference>
<proteinExistence type="predicted"/>
<evidence type="ECO:0000313" key="2">
    <source>
        <dbReference type="EMBL" id="KAL1500894.1"/>
    </source>
</evidence>
<dbReference type="EMBL" id="JBDJPC010000005">
    <property type="protein sequence ID" value="KAL1500894.1"/>
    <property type="molecule type" value="Genomic_DNA"/>
</dbReference>
<reference evidence="2 3" key="1">
    <citation type="submission" date="2024-05" db="EMBL/GenBank/DDBJ databases">
        <title>Genetic variation in Jamaican populations of the coffee berry borer (Hypothenemus hampei).</title>
        <authorList>
            <person name="Errbii M."/>
            <person name="Myrie A."/>
        </authorList>
    </citation>
    <scope>NUCLEOTIDE SEQUENCE [LARGE SCALE GENOMIC DNA]</scope>
    <source>
        <strain evidence="2">JA-Hopewell-2020-01-JO</strain>
        <tissue evidence="2">Whole body</tissue>
    </source>
</reference>
<keyword evidence="3" id="KW-1185">Reference proteome</keyword>
<keyword evidence="1" id="KW-0175">Coiled coil</keyword>
<gene>
    <name evidence="2" type="ORF">ABEB36_006314</name>
</gene>
<comment type="caution">
    <text evidence="2">The sequence shown here is derived from an EMBL/GenBank/DDBJ whole genome shotgun (WGS) entry which is preliminary data.</text>
</comment>
<organism evidence="2 3">
    <name type="scientific">Hypothenemus hampei</name>
    <name type="common">Coffee berry borer</name>
    <dbReference type="NCBI Taxonomy" id="57062"/>
    <lineage>
        <taxon>Eukaryota</taxon>
        <taxon>Metazoa</taxon>
        <taxon>Ecdysozoa</taxon>
        <taxon>Arthropoda</taxon>
        <taxon>Hexapoda</taxon>
        <taxon>Insecta</taxon>
        <taxon>Pterygota</taxon>
        <taxon>Neoptera</taxon>
        <taxon>Endopterygota</taxon>
        <taxon>Coleoptera</taxon>
        <taxon>Polyphaga</taxon>
        <taxon>Cucujiformia</taxon>
        <taxon>Curculionidae</taxon>
        <taxon>Scolytinae</taxon>
        <taxon>Hypothenemus</taxon>
    </lineage>
</organism>
<evidence type="ECO:0000313" key="3">
    <source>
        <dbReference type="Proteomes" id="UP001566132"/>
    </source>
</evidence>